<proteinExistence type="predicted"/>
<reference evidence="1" key="1">
    <citation type="submission" date="2023-03" db="EMBL/GenBank/DDBJ databases">
        <title>Massive genome expansion in bonnet fungi (Mycena s.s.) driven by repeated elements and novel gene families across ecological guilds.</title>
        <authorList>
            <consortium name="Lawrence Berkeley National Laboratory"/>
            <person name="Harder C.B."/>
            <person name="Miyauchi S."/>
            <person name="Viragh M."/>
            <person name="Kuo A."/>
            <person name="Thoen E."/>
            <person name="Andreopoulos B."/>
            <person name="Lu D."/>
            <person name="Skrede I."/>
            <person name="Drula E."/>
            <person name="Henrissat B."/>
            <person name="Morin E."/>
            <person name="Kohler A."/>
            <person name="Barry K."/>
            <person name="LaButti K."/>
            <person name="Morin E."/>
            <person name="Salamov A."/>
            <person name="Lipzen A."/>
            <person name="Mereny Z."/>
            <person name="Hegedus B."/>
            <person name="Baldrian P."/>
            <person name="Stursova M."/>
            <person name="Weitz H."/>
            <person name="Taylor A."/>
            <person name="Grigoriev I.V."/>
            <person name="Nagy L.G."/>
            <person name="Martin F."/>
            <person name="Kauserud H."/>
        </authorList>
    </citation>
    <scope>NUCLEOTIDE SEQUENCE</scope>
    <source>
        <strain evidence="1">CBHHK002</strain>
    </source>
</reference>
<keyword evidence="2" id="KW-1185">Reference proteome</keyword>
<dbReference type="AlphaFoldDB" id="A0AAD6ZW24"/>
<dbReference type="Proteomes" id="UP001218218">
    <property type="component" value="Unassembled WGS sequence"/>
</dbReference>
<accession>A0AAD6ZW24</accession>
<sequence length="291" mass="32403">MSTGAKLPVELERLVFESAAQNRSIIPTLVLVAHRVRVWLEPLLYNVLLFDAVPNITGILDSIRTKPAPFLASAPRVAGHGDAGEIPGIVLRDHRALALGIITGPRLLPALGNMHIRRLSVDVRQLFGLDNDVYGRDDSTELEVDLDHPLFGAVTHLDLFDEVDIEDEEPEQLTWLLQDPSKLPALTYLAFNTQPNPLVLQKLLTSYPQLHVLIVAFNAKEEDLAVGYMEELTIADPRLAVATYANYYIDWELGARGGDDLWVRSEGFVSRKRRGEIEAGELLLVSEDEDE</sequence>
<comment type="caution">
    <text evidence="1">The sequence shown here is derived from an EMBL/GenBank/DDBJ whole genome shotgun (WGS) entry which is preliminary data.</text>
</comment>
<evidence type="ECO:0000313" key="2">
    <source>
        <dbReference type="Proteomes" id="UP001218218"/>
    </source>
</evidence>
<gene>
    <name evidence="1" type="ORF">DFH08DRAFT_962804</name>
</gene>
<dbReference type="EMBL" id="JARIHO010000024">
    <property type="protein sequence ID" value="KAJ7342758.1"/>
    <property type="molecule type" value="Genomic_DNA"/>
</dbReference>
<evidence type="ECO:0000313" key="1">
    <source>
        <dbReference type="EMBL" id="KAJ7342758.1"/>
    </source>
</evidence>
<organism evidence="1 2">
    <name type="scientific">Mycena albidolilacea</name>
    <dbReference type="NCBI Taxonomy" id="1033008"/>
    <lineage>
        <taxon>Eukaryota</taxon>
        <taxon>Fungi</taxon>
        <taxon>Dikarya</taxon>
        <taxon>Basidiomycota</taxon>
        <taxon>Agaricomycotina</taxon>
        <taxon>Agaricomycetes</taxon>
        <taxon>Agaricomycetidae</taxon>
        <taxon>Agaricales</taxon>
        <taxon>Marasmiineae</taxon>
        <taxon>Mycenaceae</taxon>
        <taxon>Mycena</taxon>
    </lineage>
</organism>
<name>A0AAD6ZW24_9AGAR</name>
<protein>
    <submittedName>
        <fullName evidence="1">Uncharacterized protein</fullName>
    </submittedName>
</protein>